<feature type="compositionally biased region" description="Polar residues" evidence="5">
    <location>
        <begin position="226"/>
        <end position="246"/>
    </location>
</feature>
<feature type="region of interest" description="Disordered" evidence="5">
    <location>
        <begin position="226"/>
        <end position="365"/>
    </location>
</feature>
<dbReference type="PRINTS" id="PR00105">
    <property type="entry name" value="C5METTRFRASE"/>
</dbReference>
<dbReference type="PANTHER" id="PTHR10629">
    <property type="entry name" value="CYTOSINE-SPECIFIC METHYLTRANSFERASE"/>
    <property type="match status" value="1"/>
</dbReference>
<dbReference type="PANTHER" id="PTHR10629:SF52">
    <property type="entry name" value="DNA (CYTOSINE-5)-METHYLTRANSFERASE 1"/>
    <property type="match status" value="1"/>
</dbReference>
<comment type="caution">
    <text evidence="6">The sequence shown here is derived from an EMBL/GenBank/DDBJ whole genome shotgun (WGS) entry which is preliminary data.</text>
</comment>
<keyword evidence="4" id="KW-0949">S-adenosyl-L-methionine</keyword>
<name>A0A0F9H5V6_9ZZZZ</name>
<gene>
    <name evidence="6" type="ORF">LCGC14_1744070</name>
</gene>
<evidence type="ECO:0000256" key="3">
    <source>
        <dbReference type="ARBA" id="ARBA00022679"/>
    </source>
</evidence>
<evidence type="ECO:0000313" key="6">
    <source>
        <dbReference type="EMBL" id="KKM06430.1"/>
    </source>
</evidence>
<protein>
    <recommendedName>
        <fullName evidence="1">DNA (cytosine-5-)-methyltransferase</fullName>
        <ecNumber evidence="1">2.1.1.37</ecNumber>
    </recommendedName>
</protein>
<evidence type="ECO:0000256" key="4">
    <source>
        <dbReference type="ARBA" id="ARBA00022691"/>
    </source>
</evidence>
<dbReference type="Pfam" id="PF00145">
    <property type="entry name" value="DNA_methylase"/>
    <property type="match status" value="3"/>
</dbReference>
<dbReference type="GO" id="GO:0003886">
    <property type="term" value="F:DNA (cytosine-5-)-methyltransferase activity"/>
    <property type="evidence" value="ECO:0007669"/>
    <property type="project" value="UniProtKB-EC"/>
</dbReference>
<keyword evidence="2" id="KW-0489">Methyltransferase</keyword>
<dbReference type="Gene3D" id="3.40.50.150">
    <property type="entry name" value="Vaccinia Virus protein VP39"/>
    <property type="match status" value="1"/>
</dbReference>
<dbReference type="InterPro" id="IPR029063">
    <property type="entry name" value="SAM-dependent_MTases_sf"/>
</dbReference>
<dbReference type="InterPro" id="IPR050390">
    <property type="entry name" value="C5-Methyltransferase"/>
</dbReference>
<dbReference type="AlphaFoldDB" id="A0A0F9H5V6"/>
<feature type="compositionally biased region" description="Basic and acidic residues" evidence="5">
    <location>
        <begin position="263"/>
        <end position="279"/>
    </location>
</feature>
<dbReference type="NCBIfam" id="TIGR00675">
    <property type="entry name" value="dcm"/>
    <property type="match status" value="1"/>
</dbReference>
<feature type="compositionally biased region" description="Basic and acidic residues" evidence="5">
    <location>
        <begin position="287"/>
        <end position="306"/>
    </location>
</feature>
<dbReference type="SUPFAM" id="SSF53335">
    <property type="entry name" value="S-adenosyl-L-methionine-dependent methyltransferases"/>
    <property type="match status" value="1"/>
</dbReference>
<evidence type="ECO:0000256" key="1">
    <source>
        <dbReference type="ARBA" id="ARBA00011975"/>
    </source>
</evidence>
<keyword evidence="3" id="KW-0808">Transferase</keyword>
<dbReference type="PROSITE" id="PS51679">
    <property type="entry name" value="SAM_MT_C5"/>
    <property type="match status" value="1"/>
</dbReference>
<organism evidence="6">
    <name type="scientific">marine sediment metagenome</name>
    <dbReference type="NCBI Taxonomy" id="412755"/>
    <lineage>
        <taxon>unclassified sequences</taxon>
        <taxon>metagenomes</taxon>
        <taxon>ecological metagenomes</taxon>
    </lineage>
</organism>
<dbReference type="GO" id="GO:0003677">
    <property type="term" value="F:DNA binding"/>
    <property type="evidence" value="ECO:0007669"/>
    <property type="project" value="TreeGrafter"/>
</dbReference>
<dbReference type="GO" id="GO:0044027">
    <property type="term" value="P:negative regulation of gene expression via chromosomal CpG island methylation"/>
    <property type="evidence" value="ECO:0007669"/>
    <property type="project" value="TreeGrafter"/>
</dbReference>
<proteinExistence type="predicted"/>
<sequence length="432" mass="48368">MIYIDLFSGIGGFALGAYWSGIRFDKHYFSEVDKDAVELYRKRCPDAIPLGDITKVDWKAFMDDTKGQRRHDGITTNKRQAAGNVDSFSDTDEIRQEYIITGGFPCQDLSVAGKGAGLEGSRSGLWTAMFEAIRILRPRYVIIENVGAIVGWFPRIPAGQPPDNAIHMEDGRRRMDVEQYQAIEPVLTDLNSIGYDAEWQDIRAEDMGAPHKRERIWIVAYPNGSRNAQPGLQQPNISAKSSQDVSNPDRKHGNDAGHGTSEICRERSEQAEVQRDKVVADSTDEGSLGREREQGNVERQNKERGFDTTGSGTNGRSEDVPNPEGSRDRRQQRGCGYQDEQHNKKNGQEIRCQPYNSSKSIGKSECNRSRPGEWLPEPCMGVLVDGLPAGMDRFEGRLSNKSYKKAAQIKGIGNAILPQIAELFFRWIKDLI</sequence>
<accession>A0A0F9H5V6</accession>
<dbReference type="GO" id="GO:0032259">
    <property type="term" value="P:methylation"/>
    <property type="evidence" value="ECO:0007669"/>
    <property type="project" value="UniProtKB-KW"/>
</dbReference>
<dbReference type="InterPro" id="IPR001525">
    <property type="entry name" value="C5_MeTfrase"/>
</dbReference>
<evidence type="ECO:0000256" key="5">
    <source>
        <dbReference type="SAM" id="MobiDB-lite"/>
    </source>
</evidence>
<evidence type="ECO:0000256" key="2">
    <source>
        <dbReference type="ARBA" id="ARBA00022603"/>
    </source>
</evidence>
<dbReference type="GO" id="GO:0005634">
    <property type="term" value="C:nucleus"/>
    <property type="evidence" value="ECO:0007669"/>
    <property type="project" value="TreeGrafter"/>
</dbReference>
<reference evidence="6" key="1">
    <citation type="journal article" date="2015" name="Nature">
        <title>Complex archaea that bridge the gap between prokaryotes and eukaryotes.</title>
        <authorList>
            <person name="Spang A."/>
            <person name="Saw J.H."/>
            <person name="Jorgensen S.L."/>
            <person name="Zaremba-Niedzwiedzka K."/>
            <person name="Martijn J."/>
            <person name="Lind A.E."/>
            <person name="van Eijk R."/>
            <person name="Schleper C."/>
            <person name="Guy L."/>
            <person name="Ettema T.J."/>
        </authorList>
    </citation>
    <scope>NUCLEOTIDE SEQUENCE</scope>
</reference>
<dbReference type="EC" id="2.1.1.37" evidence="1"/>
<dbReference type="EMBL" id="LAZR01015995">
    <property type="protein sequence ID" value="KKM06430.1"/>
    <property type="molecule type" value="Genomic_DNA"/>
</dbReference>
<feature type="compositionally biased region" description="Basic and acidic residues" evidence="5">
    <location>
        <begin position="339"/>
        <end position="348"/>
    </location>
</feature>